<dbReference type="eggNOG" id="ENOG503338P">
    <property type="taxonomic scope" value="Bacteria"/>
</dbReference>
<accession>Q47DX0</accession>
<dbReference type="HOGENOM" id="CLU_1097020_0_0_4"/>
<feature type="compositionally biased region" description="Polar residues" evidence="1">
    <location>
        <begin position="7"/>
        <end position="21"/>
    </location>
</feature>
<dbReference type="KEGG" id="dar:Daro_2222"/>
<name>Q47DX0_DECAR</name>
<reference evidence="2" key="1">
    <citation type="submission" date="2005-08" db="EMBL/GenBank/DDBJ databases">
        <title>Complete sequence of Dechloromonas aromatica RCB.</title>
        <authorList>
            <person name="Salinero K.K."/>
            <person name="Copeland A."/>
            <person name="Lucas S."/>
            <person name="Lapidus A."/>
            <person name="Barry K."/>
            <person name="Detter J.C."/>
            <person name="Glavina T."/>
            <person name="Hammon N."/>
            <person name="Israni S."/>
            <person name="Pitluck S."/>
            <person name="Di Bartolo G."/>
            <person name="Trong S."/>
            <person name="Schmutz J."/>
            <person name="Larimer F."/>
            <person name="Land M."/>
            <person name="Ivanova N."/>
            <person name="Richardson P."/>
        </authorList>
    </citation>
    <scope>NUCLEOTIDE SEQUENCE</scope>
    <source>
        <strain evidence="2">RCB</strain>
    </source>
</reference>
<feature type="region of interest" description="Disordered" evidence="1">
    <location>
        <begin position="1"/>
        <end position="30"/>
    </location>
</feature>
<proteinExistence type="predicted"/>
<evidence type="ECO:0000313" key="2">
    <source>
        <dbReference type="EMBL" id="AAZ46961.1"/>
    </source>
</evidence>
<protein>
    <submittedName>
        <fullName evidence="2">Uncharacterized protein</fullName>
    </submittedName>
</protein>
<sequence>MGYSGQGRHSNCMQSHCSNLRGNPPGKIDGNGILRHMPPPMIDLTNPSHVIAEIFDDDKWIKDEFAKHLSAELLKFSETLADSFKRFPKLDKMSADGDEQAAFVAGFIFGVFDDLVVSSKLLVSGKMVASGNLMRQAIEGIAVAILCSSRRPVFVSKGKGKGKATMKVDYWRKVKAQDPIAYAHQSICQLALNCDLLGVSRTAVDRLRAARRKYHLFSHPSLLGMASRMSMGEPGPIYIGGNFDEAKLPAYRTEISERVGLCGVLPTLIDGLIFRLEANDQ</sequence>
<evidence type="ECO:0000256" key="1">
    <source>
        <dbReference type="SAM" id="MobiDB-lite"/>
    </source>
</evidence>
<gene>
    <name evidence="2" type="ordered locus">Daro_2222</name>
</gene>
<organism evidence="2">
    <name type="scientific">Dechloromonas aromatica (strain RCB)</name>
    <dbReference type="NCBI Taxonomy" id="159087"/>
    <lineage>
        <taxon>Bacteria</taxon>
        <taxon>Pseudomonadati</taxon>
        <taxon>Pseudomonadota</taxon>
        <taxon>Betaproteobacteria</taxon>
        <taxon>Rhodocyclales</taxon>
        <taxon>Azonexaceae</taxon>
        <taxon>Dechloromonas</taxon>
    </lineage>
</organism>
<dbReference type="AlphaFoldDB" id="Q47DX0"/>
<dbReference type="EMBL" id="CP000089">
    <property type="protein sequence ID" value="AAZ46961.1"/>
    <property type="molecule type" value="Genomic_DNA"/>
</dbReference>